<dbReference type="InterPro" id="IPR029063">
    <property type="entry name" value="SAM-dependent_MTases_sf"/>
</dbReference>
<dbReference type="Proteomes" id="UP000199614">
    <property type="component" value="Unassembled WGS sequence"/>
</dbReference>
<gene>
    <name evidence="1" type="ORF">SAMN05216207_103443</name>
</gene>
<dbReference type="GO" id="GO:0032259">
    <property type="term" value="P:methylation"/>
    <property type="evidence" value="ECO:0007669"/>
    <property type="project" value="UniProtKB-KW"/>
</dbReference>
<dbReference type="EMBL" id="FOUY01000034">
    <property type="protein sequence ID" value="SFO17545.1"/>
    <property type="molecule type" value="Genomic_DNA"/>
</dbReference>
<sequence length="247" mass="26391">MIPIFIMTQSVPVTPQELPAPLPAETVSALNRPDGTLHTTRTRHWNDWDLEVPPGVFRPGLTSEMIADRVLSGEIETRGRRYLAMGCGLGLEVLAAGVRGAAHTYAVDVHPASVETAVGHLDRLVGGTARTGIVADLLDGVPDSTVVDVVTFNPPAVSVRVDDDPDVVRNVCEGAPLLQRFFAQLAVRDVLAPDGEVFVIASNTADLPALVDSALRHGFDAGLALRHDWGDGVITHLFRFTRAGGTR</sequence>
<evidence type="ECO:0000313" key="1">
    <source>
        <dbReference type="EMBL" id="SFO17545.1"/>
    </source>
</evidence>
<reference evidence="1 2" key="1">
    <citation type="submission" date="2016-10" db="EMBL/GenBank/DDBJ databases">
        <authorList>
            <person name="de Groot N.N."/>
        </authorList>
    </citation>
    <scope>NUCLEOTIDE SEQUENCE [LARGE SCALE GENOMIC DNA]</scope>
    <source>
        <strain evidence="1 2">CGMCC 4.1877</strain>
    </source>
</reference>
<dbReference type="Gene3D" id="3.40.50.150">
    <property type="entry name" value="Vaccinia Virus protein VP39"/>
    <property type="match status" value="1"/>
</dbReference>
<dbReference type="CDD" id="cd02440">
    <property type="entry name" value="AdoMet_MTases"/>
    <property type="match status" value="1"/>
</dbReference>
<organism evidence="1 2">
    <name type="scientific">Pseudonocardia ammonioxydans</name>
    <dbReference type="NCBI Taxonomy" id="260086"/>
    <lineage>
        <taxon>Bacteria</taxon>
        <taxon>Bacillati</taxon>
        <taxon>Actinomycetota</taxon>
        <taxon>Actinomycetes</taxon>
        <taxon>Pseudonocardiales</taxon>
        <taxon>Pseudonocardiaceae</taxon>
        <taxon>Pseudonocardia</taxon>
    </lineage>
</organism>
<proteinExistence type="predicted"/>
<evidence type="ECO:0000313" key="2">
    <source>
        <dbReference type="Proteomes" id="UP000199614"/>
    </source>
</evidence>
<keyword evidence="1" id="KW-0489">Methyltransferase</keyword>
<keyword evidence="1" id="KW-0808">Transferase</keyword>
<dbReference type="GO" id="GO:0008168">
    <property type="term" value="F:methyltransferase activity"/>
    <property type="evidence" value="ECO:0007669"/>
    <property type="project" value="UniProtKB-KW"/>
</dbReference>
<protein>
    <submittedName>
        <fullName evidence="1">Release factor glutamine methyltransferase</fullName>
    </submittedName>
</protein>
<accession>A0A1I5F1C2</accession>
<dbReference type="SUPFAM" id="SSF53335">
    <property type="entry name" value="S-adenosyl-L-methionine-dependent methyltransferases"/>
    <property type="match status" value="1"/>
</dbReference>
<dbReference type="STRING" id="260086.SAMN05216207_103443"/>
<keyword evidence="2" id="KW-1185">Reference proteome</keyword>
<name>A0A1I5F1C2_PSUAM</name>
<dbReference type="AlphaFoldDB" id="A0A1I5F1C2"/>